<proteinExistence type="inferred from homology"/>
<reference evidence="9" key="1">
    <citation type="submission" date="2023-06" db="EMBL/GenBank/DDBJ databases">
        <title>Genomic analysis of the entomopathogenic nematode Steinernema hermaphroditum.</title>
        <authorList>
            <person name="Schwarz E.M."/>
            <person name="Heppert J.K."/>
            <person name="Baniya A."/>
            <person name="Schwartz H.T."/>
            <person name="Tan C.-H."/>
            <person name="Antoshechkin I."/>
            <person name="Sternberg P.W."/>
            <person name="Goodrich-Blair H."/>
            <person name="Dillman A.R."/>
        </authorList>
    </citation>
    <scope>NUCLEOTIDE SEQUENCE</scope>
    <source>
        <strain evidence="9">PS9179</strain>
        <tissue evidence="9">Whole animal</tissue>
    </source>
</reference>
<dbReference type="SUPFAM" id="SSF74788">
    <property type="entry name" value="Cullin repeat-like"/>
    <property type="match status" value="1"/>
</dbReference>
<evidence type="ECO:0000256" key="7">
    <source>
        <dbReference type="ARBA" id="ARBA00023136"/>
    </source>
</evidence>
<dbReference type="Proteomes" id="UP001175271">
    <property type="component" value="Unassembled WGS sequence"/>
</dbReference>
<dbReference type="PANTHER" id="PTHR21311">
    <property type="entry name" value="CONSERVED OLIGOMERIC GOLGI COMPLEX COMPONENT 8"/>
    <property type="match status" value="1"/>
</dbReference>
<dbReference type="GO" id="GO:0015031">
    <property type="term" value="P:protein transport"/>
    <property type="evidence" value="ECO:0007669"/>
    <property type="project" value="UniProtKB-KW"/>
</dbReference>
<dbReference type="GO" id="GO:0000139">
    <property type="term" value="C:Golgi membrane"/>
    <property type="evidence" value="ECO:0007669"/>
    <property type="project" value="UniProtKB-SubCell"/>
</dbReference>
<evidence type="ECO:0000256" key="4">
    <source>
        <dbReference type="ARBA" id="ARBA00022448"/>
    </source>
</evidence>
<dbReference type="Pfam" id="PF04124">
    <property type="entry name" value="Dor1"/>
    <property type="match status" value="1"/>
</dbReference>
<protein>
    <recommendedName>
        <fullName evidence="3">Conserved oligomeric Golgi complex subunit 8</fullName>
    </recommendedName>
    <alternativeName>
        <fullName evidence="8">Component of oligomeric Golgi complex 8</fullName>
    </alternativeName>
</protein>
<accession>A0AA39MAX0</accession>
<comment type="subcellular location">
    <subcellularLocation>
        <location evidence="1">Golgi apparatus membrane</location>
        <topology evidence="1">Peripheral membrane protein</topology>
    </subcellularLocation>
</comment>
<evidence type="ECO:0000256" key="5">
    <source>
        <dbReference type="ARBA" id="ARBA00022927"/>
    </source>
</evidence>
<dbReference type="GO" id="GO:0006891">
    <property type="term" value="P:intra-Golgi vesicle-mediated transport"/>
    <property type="evidence" value="ECO:0007669"/>
    <property type="project" value="TreeGrafter"/>
</dbReference>
<keyword evidence="4" id="KW-0813">Transport</keyword>
<keyword evidence="5" id="KW-0653">Protein transport</keyword>
<name>A0AA39MAX0_9BILA</name>
<dbReference type="GO" id="GO:0017119">
    <property type="term" value="C:Golgi transport complex"/>
    <property type="evidence" value="ECO:0007669"/>
    <property type="project" value="InterPro"/>
</dbReference>
<sequence length="550" mass="62697">MVTPSSRSALTATRAEDDLKVLSVSRLRVERLALFSHIRHVQDEIGVLAFHNYRTYADIGRTAELNRAMFSDMNETMPKLKDEVAHLVQDIKQFYADSKQEADELATLRKATSSDSPLWDLFSMPDTLKKCVYAGYYDAAYSLTNYSSQLEQRSLTKSPVVRVVVNVLNKARHGLLDELFNKFSGPVDLATAIQVVNNISKIPSISPTQLRVTILQYRDLYLEKQIIAVMGAPNFLQHAVDIYRECMYETMVLYLAVFPKDDFHRRFDVAVDPRWEQWKPAAQSVLLQQWALRTLSRLFEHIKLAENKKPVDMNDVVSKLMAFAYSFGHMGLDFRNLIINQLDDIFKCYFNSKVEAATTVLTNEAGVIDFVDTTVDSSATADGDTVSNLEINQWDALCVYGNEILSAFNDLRQNLSIAQLNWCVQVLKKNFRSVLSWLDRLMDSDRSPTAVKAASLFLKVFVPFMRKNLHSCFPYEKCFRPIFRCAVTKEDFESYYSLLSTDLFSHCVHHEVFLEVYGGYQPIAFSGETENFAPVTEEADITALLNESSC</sequence>
<keyword evidence="7" id="KW-0472">Membrane</keyword>
<comment type="caution">
    <text evidence="9">The sequence shown here is derived from an EMBL/GenBank/DDBJ whole genome shotgun (WGS) entry which is preliminary data.</text>
</comment>
<dbReference type="AlphaFoldDB" id="A0AA39MAX0"/>
<evidence type="ECO:0000256" key="6">
    <source>
        <dbReference type="ARBA" id="ARBA00023034"/>
    </source>
</evidence>
<evidence type="ECO:0000313" key="10">
    <source>
        <dbReference type="Proteomes" id="UP001175271"/>
    </source>
</evidence>
<dbReference type="InterPro" id="IPR016159">
    <property type="entry name" value="Cullin_repeat-like_dom_sf"/>
</dbReference>
<evidence type="ECO:0000256" key="3">
    <source>
        <dbReference type="ARBA" id="ARBA00020983"/>
    </source>
</evidence>
<evidence type="ECO:0000256" key="8">
    <source>
        <dbReference type="ARBA" id="ARBA00031347"/>
    </source>
</evidence>
<gene>
    <name evidence="9" type="ORF">QR680_010542</name>
</gene>
<organism evidence="9 10">
    <name type="scientific">Steinernema hermaphroditum</name>
    <dbReference type="NCBI Taxonomy" id="289476"/>
    <lineage>
        <taxon>Eukaryota</taxon>
        <taxon>Metazoa</taxon>
        <taxon>Ecdysozoa</taxon>
        <taxon>Nematoda</taxon>
        <taxon>Chromadorea</taxon>
        <taxon>Rhabditida</taxon>
        <taxon>Tylenchina</taxon>
        <taxon>Panagrolaimomorpha</taxon>
        <taxon>Strongyloidoidea</taxon>
        <taxon>Steinernematidae</taxon>
        <taxon>Steinernema</taxon>
    </lineage>
</organism>
<dbReference type="EMBL" id="JAUCMV010000001">
    <property type="protein sequence ID" value="KAK0428011.1"/>
    <property type="molecule type" value="Genomic_DNA"/>
</dbReference>
<dbReference type="InterPro" id="IPR007255">
    <property type="entry name" value="COG8"/>
</dbReference>
<evidence type="ECO:0000256" key="1">
    <source>
        <dbReference type="ARBA" id="ARBA00004395"/>
    </source>
</evidence>
<dbReference type="PANTHER" id="PTHR21311:SF0">
    <property type="entry name" value="CONSERVED OLIGOMERIC GOLGI COMPLEX SUBUNIT 8"/>
    <property type="match status" value="1"/>
</dbReference>
<evidence type="ECO:0000313" key="9">
    <source>
        <dbReference type="EMBL" id="KAK0428011.1"/>
    </source>
</evidence>
<comment type="similarity">
    <text evidence="2">Belongs to the COG8 family.</text>
</comment>
<evidence type="ECO:0000256" key="2">
    <source>
        <dbReference type="ARBA" id="ARBA00006419"/>
    </source>
</evidence>
<keyword evidence="6" id="KW-0333">Golgi apparatus</keyword>
<keyword evidence="10" id="KW-1185">Reference proteome</keyword>